<protein>
    <submittedName>
        <fullName evidence="3">Type 1 fimbrial protein</fullName>
    </submittedName>
</protein>
<gene>
    <name evidence="3" type="ORF">EAJ18_02245</name>
</gene>
<dbReference type="InterPro" id="IPR036937">
    <property type="entry name" value="Adhesion_dom_fimbrial_sf"/>
</dbReference>
<feature type="domain" description="Fimbrial-type adhesion" evidence="2">
    <location>
        <begin position="34"/>
        <end position="185"/>
    </location>
</feature>
<dbReference type="Gene3D" id="2.60.40.1090">
    <property type="entry name" value="Fimbrial-type adhesion domain"/>
    <property type="match status" value="1"/>
</dbReference>
<keyword evidence="1" id="KW-0732">Signal</keyword>
<sequence length="186" mass="19231">MENKTVKRNIFVCLILALSTSTAVAAPEDNAGTIHFTGEIITPSCVIVGDSGTTYNVPLGTYPTSYFTSVGVETDLVPVIISLSNCPIASDGLSNVQLTFNGTTVASTTDKLAVSGAGGIGIVLSEEGHTDTLIKLDKSDGQVFIPLPAVASDTISTTLQARYKSVSSTITAGAANADLTINILYR</sequence>
<dbReference type="InterPro" id="IPR050263">
    <property type="entry name" value="Bact_Fimbrial_Adh_Pro"/>
</dbReference>
<evidence type="ECO:0000313" key="3">
    <source>
        <dbReference type="EMBL" id="RYT46514.1"/>
    </source>
</evidence>
<feature type="signal peptide" evidence="1">
    <location>
        <begin position="1"/>
        <end position="25"/>
    </location>
</feature>
<dbReference type="Pfam" id="PF00419">
    <property type="entry name" value="Fimbrial"/>
    <property type="match status" value="1"/>
</dbReference>
<dbReference type="EMBL" id="RCYA01000001">
    <property type="protein sequence ID" value="RYT46514.1"/>
    <property type="molecule type" value="Genomic_DNA"/>
</dbReference>
<organism evidence="3 4">
    <name type="scientific">Citrobacter amalonaticus</name>
    <dbReference type="NCBI Taxonomy" id="35703"/>
    <lineage>
        <taxon>Bacteria</taxon>
        <taxon>Pseudomonadati</taxon>
        <taxon>Pseudomonadota</taxon>
        <taxon>Gammaproteobacteria</taxon>
        <taxon>Enterobacterales</taxon>
        <taxon>Enterobacteriaceae</taxon>
        <taxon>Citrobacter</taxon>
    </lineage>
</organism>
<feature type="chain" id="PRO_5046366937" evidence="1">
    <location>
        <begin position="26"/>
        <end position="186"/>
    </location>
</feature>
<reference evidence="3 4" key="1">
    <citation type="journal article" date="2019" name="Science, e1252229">
        <title>Invertible promoters mediate bacterial phase variation, antibiotic resistance, and host adaptation in the gut.</title>
        <authorList>
            <person name="Jiang X."/>
            <person name="Hall A.B."/>
            <person name="Arthur T.D."/>
            <person name="Plichta D.R."/>
            <person name="Covington C.T."/>
            <person name="Poyet M."/>
            <person name="Crothers J."/>
            <person name="Moses P.L."/>
            <person name="Tolonen A.C."/>
            <person name="Vlamakis H."/>
            <person name="Alm E.J."/>
            <person name="Xavier R.J."/>
        </authorList>
    </citation>
    <scope>NUCLEOTIDE SEQUENCE [LARGE SCALE GENOMIC DNA]</scope>
    <source>
        <strain evidence="4">ca_0067</strain>
    </source>
</reference>
<dbReference type="Proteomes" id="UP000292985">
    <property type="component" value="Unassembled WGS sequence"/>
</dbReference>
<dbReference type="InterPro" id="IPR000259">
    <property type="entry name" value="Adhesion_dom_fimbrial"/>
</dbReference>
<evidence type="ECO:0000313" key="4">
    <source>
        <dbReference type="Proteomes" id="UP000292985"/>
    </source>
</evidence>
<comment type="caution">
    <text evidence="3">The sequence shown here is derived from an EMBL/GenBank/DDBJ whole genome shotgun (WGS) entry which is preliminary data.</text>
</comment>
<evidence type="ECO:0000259" key="2">
    <source>
        <dbReference type="Pfam" id="PF00419"/>
    </source>
</evidence>
<evidence type="ECO:0000256" key="1">
    <source>
        <dbReference type="SAM" id="SignalP"/>
    </source>
</evidence>
<dbReference type="PANTHER" id="PTHR33420:SF5">
    <property type="entry name" value="FIMBRIAL SUBUNIT"/>
    <property type="match status" value="1"/>
</dbReference>
<keyword evidence="4" id="KW-1185">Reference proteome</keyword>
<dbReference type="SUPFAM" id="SSF49401">
    <property type="entry name" value="Bacterial adhesins"/>
    <property type="match status" value="1"/>
</dbReference>
<proteinExistence type="predicted"/>
<name>A0ABY0I1R2_CITAM</name>
<dbReference type="InterPro" id="IPR008966">
    <property type="entry name" value="Adhesion_dom_sf"/>
</dbReference>
<accession>A0ABY0I1R2</accession>
<dbReference type="PANTHER" id="PTHR33420">
    <property type="entry name" value="FIMBRIAL SUBUNIT ELFA-RELATED"/>
    <property type="match status" value="1"/>
</dbReference>